<comment type="caution">
    <text evidence="2">The sequence shown here is derived from an EMBL/GenBank/DDBJ whole genome shotgun (WGS) entry which is preliminary data.</text>
</comment>
<dbReference type="EMBL" id="JBHTHR010000012">
    <property type="protein sequence ID" value="MFD0799943.1"/>
    <property type="molecule type" value="Genomic_DNA"/>
</dbReference>
<proteinExistence type="predicted"/>
<feature type="compositionally biased region" description="Acidic residues" evidence="1">
    <location>
        <begin position="41"/>
        <end position="60"/>
    </location>
</feature>
<evidence type="ECO:0000313" key="2">
    <source>
        <dbReference type="EMBL" id="MFD0799943.1"/>
    </source>
</evidence>
<evidence type="ECO:0000256" key="1">
    <source>
        <dbReference type="SAM" id="MobiDB-lite"/>
    </source>
</evidence>
<feature type="region of interest" description="Disordered" evidence="1">
    <location>
        <begin position="27"/>
        <end position="60"/>
    </location>
</feature>
<sequence>MTSTMFADTVSVDAEFAALALRIDPASTAKVDPFSEPGYEPLEEDDDQPTEEDDPVIDWP</sequence>
<dbReference type="Proteomes" id="UP001596956">
    <property type="component" value="Unassembled WGS sequence"/>
</dbReference>
<keyword evidence="3" id="KW-1185">Reference proteome</keyword>
<name>A0ABW3B9N6_9ACTN</name>
<protein>
    <submittedName>
        <fullName evidence="2">Uncharacterized protein</fullName>
    </submittedName>
</protein>
<accession>A0ABW3B9N6</accession>
<gene>
    <name evidence="2" type="ORF">ACFQZU_01225</name>
</gene>
<evidence type="ECO:0000313" key="3">
    <source>
        <dbReference type="Proteomes" id="UP001596956"/>
    </source>
</evidence>
<organism evidence="2 3">
    <name type="scientific">Streptomonospora algeriensis</name>
    <dbReference type="NCBI Taxonomy" id="995084"/>
    <lineage>
        <taxon>Bacteria</taxon>
        <taxon>Bacillati</taxon>
        <taxon>Actinomycetota</taxon>
        <taxon>Actinomycetes</taxon>
        <taxon>Streptosporangiales</taxon>
        <taxon>Nocardiopsidaceae</taxon>
        <taxon>Streptomonospora</taxon>
    </lineage>
</organism>
<reference evidence="3" key="1">
    <citation type="journal article" date="2019" name="Int. J. Syst. Evol. Microbiol.">
        <title>The Global Catalogue of Microorganisms (GCM) 10K type strain sequencing project: providing services to taxonomists for standard genome sequencing and annotation.</title>
        <authorList>
            <consortium name="The Broad Institute Genomics Platform"/>
            <consortium name="The Broad Institute Genome Sequencing Center for Infectious Disease"/>
            <person name="Wu L."/>
            <person name="Ma J."/>
        </authorList>
    </citation>
    <scope>NUCLEOTIDE SEQUENCE [LARGE SCALE GENOMIC DNA]</scope>
    <source>
        <strain evidence="3">CCUG 63369</strain>
    </source>
</reference>